<keyword evidence="4" id="KW-1185">Reference proteome</keyword>
<keyword evidence="2" id="KW-0813">Transport</keyword>
<evidence type="ECO:0000256" key="3">
    <source>
        <dbReference type="ARBA" id="ARBA00023065"/>
    </source>
</evidence>
<evidence type="ECO:0000256" key="2">
    <source>
        <dbReference type="ARBA" id="ARBA00022448"/>
    </source>
</evidence>
<organism evidence="4 5">
    <name type="scientific">Macrostomum lignano</name>
    <dbReference type="NCBI Taxonomy" id="282301"/>
    <lineage>
        <taxon>Eukaryota</taxon>
        <taxon>Metazoa</taxon>
        <taxon>Spiralia</taxon>
        <taxon>Lophotrochozoa</taxon>
        <taxon>Platyhelminthes</taxon>
        <taxon>Rhabditophora</taxon>
        <taxon>Macrostomorpha</taxon>
        <taxon>Macrostomida</taxon>
        <taxon>Macrostomidae</taxon>
        <taxon>Macrostomum</taxon>
    </lineage>
</organism>
<dbReference type="PANTHER" id="PTHR43394:SF17">
    <property type="entry name" value="MITOCHONDRIAL POTASSIUM CHANNEL ATP-BINDING SUBUNIT"/>
    <property type="match status" value="1"/>
</dbReference>
<evidence type="ECO:0000256" key="1">
    <source>
        <dbReference type="ARBA" id="ARBA00007577"/>
    </source>
</evidence>
<evidence type="ECO:0000313" key="4">
    <source>
        <dbReference type="Proteomes" id="UP000095280"/>
    </source>
</evidence>
<keyword evidence="3" id="KW-0406">Ion transport</keyword>
<dbReference type="AlphaFoldDB" id="A0A1I8JP43"/>
<dbReference type="GO" id="GO:0005743">
    <property type="term" value="C:mitochondrial inner membrane"/>
    <property type="evidence" value="ECO:0007669"/>
    <property type="project" value="TreeGrafter"/>
</dbReference>
<dbReference type="GO" id="GO:0015421">
    <property type="term" value="F:ABC-type oligopeptide transporter activity"/>
    <property type="evidence" value="ECO:0007669"/>
    <property type="project" value="TreeGrafter"/>
</dbReference>
<name>A0A1I8JP43_9PLAT</name>
<accession>A0A1I8JP43</accession>
<dbReference type="Gene3D" id="3.40.50.300">
    <property type="entry name" value="P-loop containing nucleotide triphosphate hydrolases"/>
    <property type="match status" value="2"/>
</dbReference>
<dbReference type="InterPro" id="IPR039421">
    <property type="entry name" value="Type_1_exporter"/>
</dbReference>
<dbReference type="PANTHER" id="PTHR43394">
    <property type="entry name" value="ATP-DEPENDENT PERMEASE MDL1, MITOCHONDRIAL"/>
    <property type="match status" value="1"/>
</dbReference>
<reference evidence="5" key="1">
    <citation type="submission" date="2016-11" db="UniProtKB">
        <authorList>
            <consortium name="WormBaseParasite"/>
        </authorList>
    </citation>
    <scope>IDENTIFICATION</scope>
</reference>
<protein>
    <submittedName>
        <fullName evidence="5">ABC transporter domain-containing protein</fullName>
    </submittedName>
</protein>
<dbReference type="Proteomes" id="UP000095280">
    <property type="component" value="Unplaced"/>
</dbReference>
<dbReference type="InterPro" id="IPR027417">
    <property type="entry name" value="P-loop_NTPase"/>
</dbReference>
<dbReference type="WBParaSite" id="snap_masked-unitig_25840-processed-gene-0.0-mRNA-1">
    <property type="protein sequence ID" value="snap_masked-unitig_25840-processed-gene-0.0-mRNA-1"/>
    <property type="gene ID" value="snap_masked-unitig_25840-processed-gene-0.0"/>
</dbReference>
<proteinExistence type="inferred from homology"/>
<comment type="similarity">
    <text evidence="1">Belongs to the ABC transporter superfamily. ABCB family. Multidrug resistance exporter (TC 3.A.1.201) subfamily.</text>
</comment>
<dbReference type="GO" id="GO:0090374">
    <property type="term" value="P:oligopeptide export from mitochondrion"/>
    <property type="evidence" value="ECO:0007669"/>
    <property type="project" value="TreeGrafter"/>
</dbReference>
<dbReference type="SUPFAM" id="SSF52540">
    <property type="entry name" value="P-loop containing nucleoside triphosphate hydrolases"/>
    <property type="match status" value="1"/>
</dbReference>
<evidence type="ECO:0000313" key="5">
    <source>
        <dbReference type="WBParaSite" id="snap_masked-unitig_25840-processed-gene-0.0-mRNA-1"/>
    </source>
</evidence>
<sequence length="579" mass="62432">SLGSWWVRIRQLPTRRPLAAAAAVVGGGVGLGCYVASSDWLSASASLFSLGGGVVRAETAPPAELARTGDEDASAVSRSVDDDVGKFSWRLLGSLLLPDLHLLLAGVVASVARSLNVQIPVGISQVVDSGDAPAGRRLGQLKTVMGPALRLLGVHAAQCENVERRHIRLHLTCSAALAKIWPARLRRRLMATLLTQDRGFFDRQPLRANCSGRLSGDVQSEVDLRRSNNPAAILVAMSPQTVGIFSAVILVVCLSLGLGSMARASEASEPPRNKLPPTRTANALGRHGCRPCLATQSRRHSRRSSIPLLEQSALHRNDPLRSLSGPADRMAPLYRPGQDPVWLKNVRFAYPGAADAVVLDGVSLTVPAAVLLWAVCGRSGAWQSTVTQLLTQNIRYGRPEATDAEVEAAARLAQAHKFIKAFPRGYDTHVGERGLAVSGGQKQADRHCQALLKDPKLLVDPPTASVDPPLPSILRFWTRPSALDSESERLVQAALQQAMQGRTVIQGKRSDLSSGHYWAMLNLPKRDNVDANKTVPPPSQPALEFHVRRPVYNYADFNNAYGEALLGHAPFSSTFDRVR</sequence>